<reference evidence="1" key="1">
    <citation type="journal article" date="2023" name="G3 (Bethesda)">
        <title>A reference genome for the long-term kleptoplast-retaining sea slug Elysia crispata morphotype clarki.</title>
        <authorList>
            <person name="Eastman K.E."/>
            <person name="Pendleton A.L."/>
            <person name="Shaikh M.A."/>
            <person name="Suttiyut T."/>
            <person name="Ogas R."/>
            <person name="Tomko P."/>
            <person name="Gavelis G."/>
            <person name="Widhalm J.R."/>
            <person name="Wisecaver J.H."/>
        </authorList>
    </citation>
    <scope>NUCLEOTIDE SEQUENCE</scope>
    <source>
        <strain evidence="1">ECLA1</strain>
    </source>
</reference>
<accession>A0AAE0YN51</accession>
<evidence type="ECO:0000313" key="2">
    <source>
        <dbReference type="Proteomes" id="UP001283361"/>
    </source>
</evidence>
<name>A0AAE0YN51_9GAST</name>
<proteinExistence type="predicted"/>
<gene>
    <name evidence="1" type="ORF">RRG08_066590</name>
</gene>
<dbReference type="Proteomes" id="UP001283361">
    <property type="component" value="Unassembled WGS sequence"/>
</dbReference>
<dbReference type="AlphaFoldDB" id="A0AAE0YN51"/>
<protein>
    <submittedName>
        <fullName evidence="1">Uncharacterized protein</fullName>
    </submittedName>
</protein>
<dbReference type="EMBL" id="JAWDGP010005790">
    <property type="protein sequence ID" value="KAK3752066.1"/>
    <property type="molecule type" value="Genomic_DNA"/>
</dbReference>
<comment type="caution">
    <text evidence="1">The sequence shown here is derived from an EMBL/GenBank/DDBJ whole genome shotgun (WGS) entry which is preliminary data.</text>
</comment>
<organism evidence="1 2">
    <name type="scientific">Elysia crispata</name>
    <name type="common">lettuce slug</name>
    <dbReference type="NCBI Taxonomy" id="231223"/>
    <lineage>
        <taxon>Eukaryota</taxon>
        <taxon>Metazoa</taxon>
        <taxon>Spiralia</taxon>
        <taxon>Lophotrochozoa</taxon>
        <taxon>Mollusca</taxon>
        <taxon>Gastropoda</taxon>
        <taxon>Heterobranchia</taxon>
        <taxon>Euthyneura</taxon>
        <taxon>Panpulmonata</taxon>
        <taxon>Sacoglossa</taxon>
        <taxon>Placobranchoidea</taxon>
        <taxon>Plakobranchidae</taxon>
        <taxon>Elysia</taxon>
    </lineage>
</organism>
<evidence type="ECO:0000313" key="1">
    <source>
        <dbReference type="EMBL" id="KAK3752066.1"/>
    </source>
</evidence>
<sequence>METTHEDLWHTLYRSKPGHSNGVYSRGSLAYTVQDYAWTNLWRLLTRISGIHSTVASLDQLVETTHEDLWHTPISGIHREGASLDQLVEFTHQDLWHTQYRSKPGPTCGDYSRGSLAYTIQEQAWTNLWSLLTRISGIHRAGASLDQLVEFTHQDLWHTPCRSKAGPTCGVYSPGSLAYTVQEQAWTNLWRLLTRISGIHYTGASLDTLMGFTHEDLWHTPCRSTPGPTCGDYSRGSLAYTVQEQAWTNLWRLLTRIFGIHNTGASLDQLVEFTHQDLWLTPWKRKSGPTCGVHLPGSLAYTVQEHAWTNLWSLHSTKQPV</sequence>
<keyword evidence="2" id="KW-1185">Reference proteome</keyword>